<gene>
    <name evidence="3" type="ORF">FV293_19655</name>
</gene>
<dbReference type="EMBL" id="KU932028">
    <property type="protein sequence ID" value="ANC59077.1"/>
    <property type="molecule type" value="Genomic_DNA"/>
</dbReference>
<dbReference type="InterPro" id="IPR027417">
    <property type="entry name" value="P-loop_NTPase"/>
</dbReference>
<evidence type="ECO:0000313" key="4">
    <source>
        <dbReference type="Proteomes" id="UP000321295"/>
    </source>
</evidence>
<dbReference type="InterPro" id="IPR011646">
    <property type="entry name" value="KAP_P-loop"/>
</dbReference>
<protein>
    <recommendedName>
        <fullName evidence="1">KAP NTPase domain-containing protein</fullName>
    </recommendedName>
</protein>
<accession>A0A161IBR3</accession>
<proteinExistence type="predicted"/>
<keyword evidence="2" id="KW-0614">Plasmid</keyword>
<dbReference type="InterPro" id="IPR052754">
    <property type="entry name" value="NTPase_KAP_P-loop"/>
</dbReference>
<dbReference type="PANTHER" id="PTHR22674">
    <property type="entry name" value="NTPASE, KAP FAMILY P-LOOP DOMAIN-CONTAINING 1"/>
    <property type="match status" value="1"/>
</dbReference>
<dbReference type="EMBL" id="VRXD01000031">
    <property type="protein sequence ID" value="TXQ31952.1"/>
    <property type="molecule type" value="Genomic_DNA"/>
</dbReference>
<reference evidence="2" key="1">
    <citation type="submission" date="2016-03" db="EMBL/GenBank/DDBJ databases">
        <title>Characterization of plasmids acquired from Finnish patients derived ESBL strains.</title>
        <authorList>
            <person name="Mattila S."/>
            <person name="Ojala V."/>
            <person name="Ruotsalainen P."/>
            <person name="Tuononen T."/>
            <person name="Bamford J.K.H."/>
            <person name="Jalasvuori M."/>
        </authorList>
    </citation>
    <scope>NUCLEOTIDE SEQUENCE</scope>
    <source>
        <plasmid evidence="2">pEC14III</plasmid>
    </source>
</reference>
<dbReference type="RefSeq" id="WP_021514892.1">
    <property type="nucleotide sequence ID" value="NZ_BFNR01000026.1"/>
</dbReference>
<evidence type="ECO:0000259" key="1">
    <source>
        <dbReference type="Pfam" id="PF07693"/>
    </source>
</evidence>
<geneLocation type="plasmid" evidence="2">
    <name>pEC14III</name>
</geneLocation>
<reference evidence="3 4" key="2">
    <citation type="submission" date="2019-08" db="EMBL/GenBank/DDBJ databases">
        <title>Whole genome analysis of cultivated E. coli strains isolated from CD patients and healthy donors.</title>
        <authorList>
            <person name="Siniagina M.N."/>
            <person name="Markelova M.I."/>
            <person name="Laikov A.V."/>
            <person name="Boulygina E.A."/>
            <person name="Khusnutdinova D.R."/>
            <person name="Kharchenko A."/>
            <person name="Grigoryeva T.V."/>
        </authorList>
    </citation>
    <scope>NUCLEOTIDE SEQUENCE [LARGE SCALE GENOMIC DNA]</scope>
    <source>
        <strain evidence="3 4">1_45_11</strain>
    </source>
</reference>
<evidence type="ECO:0000313" key="2">
    <source>
        <dbReference type="EMBL" id="ANC59077.1"/>
    </source>
</evidence>
<sequence>MSDVREQHMDGNDSPITKMEEDRYGFGILAEKLAHSIVSMDRNISTVIGIEGKWGAGKTSLLNLLLEKMVPLIPPKTHVLKISPWLSSSGKCTVDSLLTPVAAILDEEDAKELCWLHRKYRQLRKKTSPLANDMLRYAQQASGQIAPLAEFAGNWIPGAGFVASGLKTVSSTNLSARRKTTAELRDEIENKMTHLKVNFIVVLDDLDRLEPAQAVEVLRLIRSVADFSGFHYVMCYDPIVLGHAIEHGLGVTDGRAYLQKIIPLSFSIPLPESFDLRREFLAGAVKLYTYVNGAPPDFALYRDLKSVTEHFGAALTTPREVRLVLNSLTFRYGSIREHVWFPDLCLLQLLRVTLPDLYLWVERYLTEYAVFASKIGSALARKKDALTSELQKLLSELPPVSTLSVTELAKWLPGIEEEKEGNIVLFKLYPEQHQTEHDTNRRLRSVFYWRFYFAFTAPGDVRSPDFFNRLLMLAGDPDRQRELSELLLGELEEAGLSSLTWFEHIISRLTMEMLSQATPAQCLGLLRFIFINGTKISRYYRQRGGLMRLESVGLTDLADRLFQLIPKASAKEGIDCLSRALQDQQAFSWAITYLRHLLWQNGLVGTRPIPQDKRILGDDDLRHLCQQAAEWLENPDNQEVILANGELNDLVYAWQEISTTKSVAAWLTSVTTDKDDVFLKILLRLHYDGIRTNIGHYQGLKLSSLGEFFGGEEYILKRLAKIEAKGQWTELTSKVRKAIELDSPGIPR</sequence>
<name>A0A161IBR3_ECOLX</name>
<dbReference type="PANTHER" id="PTHR22674:SF6">
    <property type="entry name" value="NTPASE KAP FAMILY P-LOOP DOMAIN-CONTAINING PROTEIN 1"/>
    <property type="match status" value="1"/>
</dbReference>
<dbReference type="AlphaFoldDB" id="A0A161IBR3"/>
<feature type="domain" description="KAP NTPase" evidence="1">
    <location>
        <begin position="30"/>
        <end position="332"/>
    </location>
</feature>
<evidence type="ECO:0000313" key="3">
    <source>
        <dbReference type="EMBL" id="TXQ31952.1"/>
    </source>
</evidence>
<dbReference type="SUPFAM" id="SSF52540">
    <property type="entry name" value="P-loop containing nucleoside triphosphate hydrolases"/>
    <property type="match status" value="1"/>
</dbReference>
<dbReference type="Proteomes" id="UP000321295">
    <property type="component" value="Unassembled WGS sequence"/>
</dbReference>
<dbReference type="Gene3D" id="3.40.50.300">
    <property type="entry name" value="P-loop containing nucleotide triphosphate hydrolases"/>
    <property type="match status" value="1"/>
</dbReference>
<dbReference type="Pfam" id="PF07693">
    <property type="entry name" value="KAP_NTPase"/>
    <property type="match status" value="1"/>
</dbReference>
<organism evidence="2">
    <name type="scientific">Escherichia coli</name>
    <dbReference type="NCBI Taxonomy" id="562"/>
    <lineage>
        <taxon>Bacteria</taxon>
        <taxon>Pseudomonadati</taxon>
        <taxon>Pseudomonadota</taxon>
        <taxon>Gammaproteobacteria</taxon>
        <taxon>Enterobacterales</taxon>
        <taxon>Enterobacteriaceae</taxon>
        <taxon>Escherichia</taxon>
    </lineage>
</organism>